<sequence>MEEVWDDINLSSLRSEEDTNRTSFRGAIFQDFLARPLDKDPPTAAVSSRFGSPPPPPATLLTLNSSPDQLNFFGNLDSRQLNSSLQPQPNSQTCSENAVSSHGLLGANGNKRFSESDNNSRDRRYKRMMKNRESAVRSRARKQAYTNELELEVANLLEENARLLKQQQQSYLAAVAQRPKKPTLRRTSTAPF</sequence>
<protein>
    <recommendedName>
        <fullName evidence="5">BZIP domain-containing protein</fullName>
    </recommendedName>
</protein>
<feature type="domain" description="BZIP" evidence="5">
    <location>
        <begin position="126"/>
        <end position="141"/>
    </location>
</feature>
<dbReference type="GO" id="GO:0045893">
    <property type="term" value="P:positive regulation of DNA-templated transcription"/>
    <property type="evidence" value="ECO:0007669"/>
    <property type="project" value="InterPro"/>
</dbReference>
<feature type="region of interest" description="Disordered" evidence="4">
    <location>
        <begin position="35"/>
        <end position="57"/>
    </location>
</feature>
<dbReference type="SMART" id="SM00338">
    <property type="entry name" value="BRLZ"/>
    <property type="match status" value="1"/>
</dbReference>
<dbReference type="PANTHER" id="PTHR22952">
    <property type="entry name" value="CAMP-RESPONSE ELEMENT BINDING PROTEIN-RELATED"/>
    <property type="match status" value="1"/>
</dbReference>
<dbReference type="PANTHER" id="PTHR22952:SF433">
    <property type="entry name" value="PROTEIN FD"/>
    <property type="match status" value="1"/>
</dbReference>
<feature type="compositionally biased region" description="Basic and acidic residues" evidence="4">
    <location>
        <begin position="112"/>
        <end position="122"/>
    </location>
</feature>
<keyword evidence="2" id="KW-0238">DNA-binding</keyword>
<proteinExistence type="predicted"/>
<dbReference type="Pfam" id="PF00170">
    <property type="entry name" value="bZIP_1"/>
    <property type="match status" value="1"/>
</dbReference>
<organism evidence="6 7">
    <name type="scientific">Fraxinus pennsylvanica</name>
    <dbReference type="NCBI Taxonomy" id="56036"/>
    <lineage>
        <taxon>Eukaryota</taxon>
        <taxon>Viridiplantae</taxon>
        <taxon>Streptophyta</taxon>
        <taxon>Embryophyta</taxon>
        <taxon>Tracheophyta</taxon>
        <taxon>Spermatophyta</taxon>
        <taxon>Magnoliopsida</taxon>
        <taxon>eudicotyledons</taxon>
        <taxon>Gunneridae</taxon>
        <taxon>Pentapetalae</taxon>
        <taxon>asterids</taxon>
        <taxon>lamiids</taxon>
        <taxon>Lamiales</taxon>
        <taxon>Oleaceae</taxon>
        <taxon>Oleeae</taxon>
        <taxon>Fraxinus</taxon>
    </lineage>
</organism>
<dbReference type="CDD" id="cd14707">
    <property type="entry name" value="bZIP_plant_BZIP46"/>
    <property type="match status" value="1"/>
</dbReference>
<comment type="subcellular location">
    <subcellularLocation>
        <location evidence="1">Nucleus</location>
    </subcellularLocation>
</comment>
<evidence type="ECO:0000256" key="2">
    <source>
        <dbReference type="ARBA" id="ARBA00023125"/>
    </source>
</evidence>
<dbReference type="Gene3D" id="1.20.5.170">
    <property type="match status" value="1"/>
</dbReference>
<evidence type="ECO:0000256" key="4">
    <source>
        <dbReference type="SAM" id="MobiDB-lite"/>
    </source>
</evidence>
<evidence type="ECO:0000256" key="1">
    <source>
        <dbReference type="ARBA" id="ARBA00004123"/>
    </source>
</evidence>
<dbReference type="Proteomes" id="UP000834106">
    <property type="component" value="Chromosome 6"/>
</dbReference>
<feature type="region of interest" description="Disordered" evidence="4">
    <location>
        <begin position="82"/>
        <end position="123"/>
    </location>
</feature>
<evidence type="ECO:0000313" key="6">
    <source>
        <dbReference type="EMBL" id="CAI9763529.1"/>
    </source>
</evidence>
<dbReference type="GO" id="GO:0003677">
    <property type="term" value="F:DNA binding"/>
    <property type="evidence" value="ECO:0007669"/>
    <property type="project" value="UniProtKB-KW"/>
</dbReference>
<dbReference type="GO" id="GO:0005634">
    <property type="term" value="C:nucleus"/>
    <property type="evidence" value="ECO:0007669"/>
    <property type="project" value="UniProtKB-SubCell"/>
</dbReference>
<dbReference type="EMBL" id="OU503041">
    <property type="protein sequence ID" value="CAI9763529.1"/>
    <property type="molecule type" value="Genomic_DNA"/>
</dbReference>
<dbReference type="SUPFAM" id="SSF57959">
    <property type="entry name" value="Leucine zipper domain"/>
    <property type="match status" value="1"/>
</dbReference>
<dbReference type="InterPro" id="IPR046347">
    <property type="entry name" value="bZIP_sf"/>
</dbReference>
<reference evidence="6" key="1">
    <citation type="submission" date="2023-05" db="EMBL/GenBank/DDBJ databases">
        <authorList>
            <person name="Huff M."/>
        </authorList>
    </citation>
    <scope>NUCLEOTIDE SEQUENCE</scope>
</reference>
<gene>
    <name evidence="6" type="ORF">FPE_LOCUS10959</name>
</gene>
<dbReference type="PROSITE" id="PS00036">
    <property type="entry name" value="BZIP_BASIC"/>
    <property type="match status" value="1"/>
</dbReference>
<evidence type="ECO:0000259" key="5">
    <source>
        <dbReference type="PROSITE" id="PS00036"/>
    </source>
</evidence>
<dbReference type="InterPro" id="IPR043452">
    <property type="entry name" value="BZIP46-like"/>
</dbReference>
<name>A0AAD1Z615_9LAMI</name>
<dbReference type="GO" id="GO:0003700">
    <property type="term" value="F:DNA-binding transcription factor activity"/>
    <property type="evidence" value="ECO:0007669"/>
    <property type="project" value="InterPro"/>
</dbReference>
<dbReference type="AlphaFoldDB" id="A0AAD1Z615"/>
<evidence type="ECO:0000313" key="7">
    <source>
        <dbReference type="Proteomes" id="UP000834106"/>
    </source>
</evidence>
<keyword evidence="3" id="KW-0539">Nucleus</keyword>
<dbReference type="FunFam" id="1.20.5.170:FF:000036">
    <property type="entry name" value="ABSCISIC ACID-INSENSITIVE 5-like protein 2"/>
    <property type="match status" value="1"/>
</dbReference>
<dbReference type="InterPro" id="IPR004827">
    <property type="entry name" value="bZIP"/>
</dbReference>
<accession>A0AAD1Z615</accession>
<feature type="compositionally biased region" description="Polar residues" evidence="4">
    <location>
        <begin position="82"/>
        <end position="100"/>
    </location>
</feature>
<evidence type="ECO:0000256" key="3">
    <source>
        <dbReference type="ARBA" id="ARBA00023242"/>
    </source>
</evidence>
<keyword evidence="7" id="KW-1185">Reference proteome</keyword>